<sequence length="89" mass="10489">MEKNLHTERQRVFLTLLRECRERSNLRQADVAERLKKPQSFLSKYESGERWLEVLEQLDVCEAIDTTLTAFVRKIEKRLEAIQSPKANG</sequence>
<dbReference type="Gene3D" id="1.10.260.40">
    <property type="entry name" value="lambda repressor-like DNA-binding domains"/>
    <property type="match status" value="1"/>
</dbReference>
<dbReference type="Pfam" id="PF13560">
    <property type="entry name" value="HTH_31"/>
    <property type="match status" value="1"/>
</dbReference>
<comment type="caution">
    <text evidence="2">The sequence shown here is derived from an EMBL/GenBank/DDBJ whole genome shotgun (WGS) entry which is preliminary data.</text>
</comment>
<feature type="domain" description="HTH cro/C1-type" evidence="1">
    <location>
        <begin position="17"/>
        <end position="71"/>
    </location>
</feature>
<dbReference type="SUPFAM" id="SSF47413">
    <property type="entry name" value="lambda repressor-like DNA-binding domains"/>
    <property type="match status" value="1"/>
</dbReference>
<organism evidence="2 3">
    <name type="scientific">Novipirellula aureliae</name>
    <dbReference type="NCBI Taxonomy" id="2527966"/>
    <lineage>
        <taxon>Bacteria</taxon>
        <taxon>Pseudomonadati</taxon>
        <taxon>Planctomycetota</taxon>
        <taxon>Planctomycetia</taxon>
        <taxon>Pirellulales</taxon>
        <taxon>Pirellulaceae</taxon>
        <taxon>Novipirellula</taxon>
    </lineage>
</organism>
<keyword evidence="3" id="KW-1185">Reference proteome</keyword>
<evidence type="ECO:0000313" key="3">
    <source>
        <dbReference type="Proteomes" id="UP000315471"/>
    </source>
</evidence>
<dbReference type="SMART" id="SM00530">
    <property type="entry name" value="HTH_XRE"/>
    <property type="match status" value="1"/>
</dbReference>
<dbReference type="CDD" id="cd00093">
    <property type="entry name" value="HTH_XRE"/>
    <property type="match status" value="1"/>
</dbReference>
<gene>
    <name evidence="2" type="ORF">Q31b_57950</name>
</gene>
<dbReference type="InterPro" id="IPR001387">
    <property type="entry name" value="Cro/C1-type_HTH"/>
</dbReference>
<evidence type="ECO:0000259" key="1">
    <source>
        <dbReference type="PROSITE" id="PS50943"/>
    </source>
</evidence>
<dbReference type="AlphaFoldDB" id="A0A5C6D9F2"/>
<name>A0A5C6D9F2_9BACT</name>
<reference evidence="2 3" key="1">
    <citation type="submission" date="2019-02" db="EMBL/GenBank/DDBJ databases">
        <title>Deep-cultivation of Planctomycetes and their phenomic and genomic characterization uncovers novel biology.</title>
        <authorList>
            <person name="Wiegand S."/>
            <person name="Jogler M."/>
            <person name="Boedeker C."/>
            <person name="Pinto D."/>
            <person name="Vollmers J."/>
            <person name="Rivas-Marin E."/>
            <person name="Kohn T."/>
            <person name="Peeters S.H."/>
            <person name="Heuer A."/>
            <person name="Rast P."/>
            <person name="Oberbeckmann S."/>
            <person name="Bunk B."/>
            <person name="Jeske O."/>
            <person name="Meyerdierks A."/>
            <person name="Storesund J.E."/>
            <person name="Kallscheuer N."/>
            <person name="Luecker S."/>
            <person name="Lage O.M."/>
            <person name="Pohl T."/>
            <person name="Merkel B.J."/>
            <person name="Hornburger P."/>
            <person name="Mueller R.-W."/>
            <person name="Bruemmer F."/>
            <person name="Labrenz M."/>
            <person name="Spormann A.M."/>
            <person name="Op Den Camp H."/>
            <person name="Overmann J."/>
            <person name="Amann R."/>
            <person name="Jetten M.S.M."/>
            <person name="Mascher T."/>
            <person name="Medema M.H."/>
            <person name="Devos D.P."/>
            <person name="Kaster A.-K."/>
            <person name="Ovreas L."/>
            <person name="Rohde M."/>
            <person name="Galperin M.Y."/>
            <person name="Jogler C."/>
        </authorList>
    </citation>
    <scope>NUCLEOTIDE SEQUENCE [LARGE SCALE GENOMIC DNA]</scope>
    <source>
        <strain evidence="2 3">Q31b</strain>
    </source>
</reference>
<proteinExistence type="predicted"/>
<accession>A0A5C6D9F2</accession>
<dbReference type="GO" id="GO:0003677">
    <property type="term" value="F:DNA binding"/>
    <property type="evidence" value="ECO:0007669"/>
    <property type="project" value="InterPro"/>
</dbReference>
<evidence type="ECO:0000313" key="2">
    <source>
        <dbReference type="EMBL" id="TWU32785.1"/>
    </source>
</evidence>
<dbReference type="PROSITE" id="PS50943">
    <property type="entry name" value="HTH_CROC1"/>
    <property type="match status" value="1"/>
</dbReference>
<dbReference type="RefSeq" id="WP_231617900.1">
    <property type="nucleotide sequence ID" value="NZ_SJPY01000016.1"/>
</dbReference>
<dbReference type="Proteomes" id="UP000315471">
    <property type="component" value="Unassembled WGS sequence"/>
</dbReference>
<protein>
    <submittedName>
        <fullName evidence="2">Helix-turn-helix domain protein</fullName>
    </submittedName>
</protein>
<dbReference type="InterPro" id="IPR010982">
    <property type="entry name" value="Lambda_DNA-bd_dom_sf"/>
</dbReference>
<dbReference type="EMBL" id="SJPY01000016">
    <property type="protein sequence ID" value="TWU32785.1"/>
    <property type="molecule type" value="Genomic_DNA"/>
</dbReference>